<feature type="transmembrane region" description="Helical" evidence="6">
    <location>
        <begin position="30"/>
        <end position="48"/>
    </location>
</feature>
<evidence type="ECO:0000259" key="8">
    <source>
        <dbReference type="Pfam" id="PF13807"/>
    </source>
</evidence>
<dbReference type="GO" id="GO:0004713">
    <property type="term" value="F:protein tyrosine kinase activity"/>
    <property type="evidence" value="ECO:0007669"/>
    <property type="project" value="TreeGrafter"/>
</dbReference>
<dbReference type="InterPro" id="IPR050445">
    <property type="entry name" value="Bact_polysacc_biosynth/exp"/>
</dbReference>
<keyword evidence="3 6" id="KW-0812">Transmembrane</keyword>
<dbReference type="KEGG" id="pdj:D0907_14900"/>
<evidence type="ECO:0000256" key="1">
    <source>
        <dbReference type="ARBA" id="ARBA00004651"/>
    </source>
</evidence>
<evidence type="ECO:0000313" key="10">
    <source>
        <dbReference type="Proteomes" id="UP000264605"/>
    </source>
</evidence>
<evidence type="ECO:0000313" key="9">
    <source>
        <dbReference type="EMBL" id="AXV66485.1"/>
    </source>
</evidence>
<evidence type="ECO:0000256" key="2">
    <source>
        <dbReference type="ARBA" id="ARBA00022475"/>
    </source>
</evidence>
<dbReference type="Pfam" id="PF02706">
    <property type="entry name" value="Wzz"/>
    <property type="match status" value="1"/>
</dbReference>
<dbReference type="Proteomes" id="UP000264605">
    <property type="component" value="Chromosome"/>
</dbReference>
<protein>
    <submittedName>
        <fullName evidence="9">LPS O-antigen length regulator</fullName>
    </submittedName>
</protein>
<accession>A0AAD0S1R4</accession>
<evidence type="ECO:0000256" key="6">
    <source>
        <dbReference type="SAM" id="Phobius"/>
    </source>
</evidence>
<gene>
    <name evidence="9" type="ORF">D0907_14900</name>
</gene>
<feature type="domain" description="Polysaccharide chain length determinant N-terminal" evidence="7">
    <location>
        <begin position="14"/>
        <end position="116"/>
    </location>
</feature>
<dbReference type="PANTHER" id="PTHR32309:SF13">
    <property type="entry name" value="FERRIC ENTEROBACTIN TRANSPORT PROTEIN FEPE"/>
    <property type="match status" value="1"/>
</dbReference>
<dbReference type="RefSeq" id="WP_075593906.1">
    <property type="nucleotide sequence ID" value="NZ_CP032090.1"/>
</dbReference>
<reference evidence="9 10" key="1">
    <citation type="submission" date="2018-08" db="EMBL/GenBank/DDBJ databases">
        <title>Draft genome sequence of Pseudoalteromonas donghaensis HJ51.</title>
        <authorList>
            <person name="Oh J."/>
            <person name="Roh D."/>
        </authorList>
    </citation>
    <scope>NUCLEOTIDE SEQUENCE [LARGE SCALE GENOMIC DNA]</scope>
    <source>
        <strain evidence="9 10">HJ51</strain>
    </source>
</reference>
<evidence type="ECO:0000256" key="5">
    <source>
        <dbReference type="ARBA" id="ARBA00023136"/>
    </source>
</evidence>
<evidence type="ECO:0000259" key="7">
    <source>
        <dbReference type="Pfam" id="PF02706"/>
    </source>
</evidence>
<keyword evidence="4 6" id="KW-1133">Transmembrane helix</keyword>
<dbReference type="Pfam" id="PF13807">
    <property type="entry name" value="GNVR"/>
    <property type="match status" value="1"/>
</dbReference>
<dbReference type="InterPro" id="IPR003856">
    <property type="entry name" value="LPS_length_determ_N"/>
</dbReference>
<dbReference type="GeneID" id="99506764"/>
<keyword evidence="2" id="KW-1003">Cell membrane</keyword>
<name>A0AAD0S1R4_9GAMM</name>
<dbReference type="InterPro" id="IPR032807">
    <property type="entry name" value="GNVR"/>
</dbReference>
<feature type="domain" description="Tyrosine-protein kinase G-rich" evidence="8">
    <location>
        <begin position="267"/>
        <end position="304"/>
    </location>
</feature>
<dbReference type="GO" id="GO:0005886">
    <property type="term" value="C:plasma membrane"/>
    <property type="evidence" value="ECO:0007669"/>
    <property type="project" value="UniProtKB-SubCell"/>
</dbReference>
<keyword evidence="5 6" id="KW-0472">Membrane</keyword>
<proteinExistence type="predicted"/>
<dbReference type="EMBL" id="CP032090">
    <property type="protein sequence ID" value="AXV66485.1"/>
    <property type="molecule type" value="Genomic_DNA"/>
</dbReference>
<evidence type="ECO:0000256" key="4">
    <source>
        <dbReference type="ARBA" id="ARBA00022989"/>
    </source>
</evidence>
<sequence>MTEKKLSPRDDEYLNISEFVLIIWQGRLKVLIITILFALSGVLISLLLPNVYKSYAVLAPAADNDTASGLSALTGQFSGLASFAGINLNANKGGDKVQLAIEIIKSRQFASEFINSHELLADLMAAESWDSASNKVLYNEDLYDKDTQKWVRKVEWPLKAKPSMQEAYKEYTKIVSINVSEETGMITLSVEHYSPYVAEKWVRWLVQDINKKMKQRDLSSSVKNIEYLKQQIEQTNVADMRAILYKLIEEQSKTIMFSEVRDEYVFRTIDPAVIPEEKFKPKRALICIFMTLIGGVVGVALVFLNYILRRGNSVSPRHFEVK</sequence>
<dbReference type="PANTHER" id="PTHR32309">
    <property type="entry name" value="TYROSINE-PROTEIN KINASE"/>
    <property type="match status" value="1"/>
</dbReference>
<dbReference type="AlphaFoldDB" id="A0AAD0S1R4"/>
<organism evidence="9 10">
    <name type="scientific">Pseudoalteromonas lipolytica</name>
    <dbReference type="NCBI Taxonomy" id="570156"/>
    <lineage>
        <taxon>Bacteria</taxon>
        <taxon>Pseudomonadati</taxon>
        <taxon>Pseudomonadota</taxon>
        <taxon>Gammaproteobacteria</taxon>
        <taxon>Alteromonadales</taxon>
        <taxon>Pseudoalteromonadaceae</taxon>
        <taxon>Pseudoalteromonas</taxon>
    </lineage>
</organism>
<feature type="transmembrane region" description="Helical" evidence="6">
    <location>
        <begin position="284"/>
        <end position="308"/>
    </location>
</feature>
<evidence type="ECO:0000256" key="3">
    <source>
        <dbReference type="ARBA" id="ARBA00022692"/>
    </source>
</evidence>
<comment type="subcellular location">
    <subcellularLocation>
        <location evidence="1">Cell membrane</location>
        <topology evidence="1">Multi-pass membrane protein</topology>
    </subcellularLocation>
</comment>